<feature type="signal peptide" evidence="1">
    <location>
        <begin position="1"/>
        <end position="28"/>
    </location>
</feature>
<dbReference type="STRING" id="361041.VW35_19685"/>
<gene>
    <name evidence="2" type="ORF">VW35_19685</name>
</gene>
<name>A0A0F5L2U7_9HYPH</name>
<keyword evidence="1" id="KW-0732">Signal</keyword>
<evidence type="ECO:0000313" key="3">
    <source>
        <dbReference type="Proteomes" id="UP000033514"/>
    </source>
</evidence>
<dbReference type="EMBL" id="LAJG01000048">
    <property type="protein sequence ID" value="KKB75962.1"/>
    <property type="molecule type" value="Genomic_DNA"/>
</dbReference>
<dbReference type="Proteomes" id="UP000033514">
    <property type="component" value="Unassembled WGS sequence"/>
</dbReference>
<dbReference type="InterPro" id="IPR036182">
    <property type="entry name" value="PCuAC_sf"/>
</dbReference>
<organism evidence="2 3">
    <name type="scientific">Devosia soli</name>
    <dbReference type="NCBI Taxonomy" id="361041"/>
    <lineage>
        <taxon>Bacteria</taxon>
        <taxon>Pseudomonadati</taxon>
        <taxon>Pseudomonadota</taxon>
        <taxon>Alphaproteobacteria</taxon>
        <taxon>Hyphomicrobiales</taxon>
        <taxon>Devosiaceae</taxon>
        <taxon>Devosia</taxon>
    </lineage>
</organism>
<dbReference type="AlphaFoldDB" id="A0A0F5L2U7"/>
<dbReference type="Gene3D" id="2.60.40.1890">
    <property type="entry name" value="PCu(A)C copper chaperone"/>
    <property type="match status" value="1"/>
</dbReference>
<evidence type="ECO:0008006" key="4">
    <source>
        <dbReference type="Google" id="ProtNLM"/>
    </source>
</evidence>
<feature type="chain" id="PRO_5002491734" description="Copper chaperone" evidence="1">
    <location>
        <begin position="29"/>
        <end position="186"/>
    </location>
</feature>
<dbReference type="PANTHER" id="PTHR36302">
    <property type="entry name" value="BLR7088 PROTEIN"/>
    <property type="match status" value="1"/>
</dbReference>
<reference evidence="2 3" key="1">
    <citation type="submission" date="2015-03" db="EMBL/GenBank/DDBJ databases">
        <authorList>
            <person name="Hassan Y.I."/>
            <person name="Lepp D."/>
            <person name="Zhou T."/>
        </authorList>
    </citation>
    <scope>NUCLEOTIDE SEQUENCE [LARGE SCALE GENOMIC DNA]</scope>
    <source>
        <strain evidence="2 3">GH2-10</strain>
    </source>
</reference>
<accession>A0A0F5L2U7</accession>
<protein>
    <recommendedName>
        <fullName evidence="4">Copper chaperone</fullName>
    </recommendedName>
</protein>
<evidence type="ECO:0000313" key="2">
    <source>
        <dbReference type="EMBL" id="KKB75962.1"/>
    </source>
</evidence>
<dbReference type="InterPro" id="IPR007410">
    <property type="entry name" value="LpqE-like"/>
</dbReference>
<dbReference type="InterPro" id="IPR058248">
    <property type="entry name" value="Lxx211020-like"/>
</dbReference>
<dbReference type="PANTHER" id="PTHR36302:SF1">
    <property type="entry name" value="COPPER CHAPERONE PCU(A)C"/>
    <property type="match status" value="1"/>
</dbReference>
<comment type="caution">
    <text evidence="2">The sequence shown here is derived from an EMBL/GenBank/DDBJ whole genome shotgun (WGS) entry which is preliminary data.</text>
</comment>
<evidence type="ECO:0000256" key="1">
    <source>
        <dbReference type="SAM" id="SignalP"/>
    </source>
</evidence>
<dbReference type="Pfam" id="PF04314">
    <property type="entry name" value="PCuAC"/>
    <property type="match status" value="1"/>
</dbReference>
<dbReference type="SUPFAM" id="SSF110087">
    <property type="entry name" value="DR1885-like metal-binding protein"/>
    <property type="match status" value="1"/>
</dbReference>
<keyword evidence="3" id="KW-1185">Reference proteome</keyword>
<dbReference type="PATRIC" id="fig|361041.3.peg.3355"/>
<proteinExistence type="predicted"/>
<sequence>MEFQMTLRSSLFALVSALTLTVAAPVIAHEGHQHTDDAAQTEHSGCDAVTVGDLEISGPFTRATLPNAPVGGGFLTIKNTGTEDDRLISATSTIAKDTQIHEMAMEGDVMKMRQLVDGLAIPAGETVTLEPGGNHIMFMGLNGPIKEGEKVSVTLTFEKAGEVTLDLVAAGAAADAPAHDHGSMAH</sequence>